<organism evidence="1 2">
    <name type="scientific">Streptomyces alboflavus</name>
    <dbReference type="NCBI Taxonomy" id="67267"/>
    <lineage>
        <taxon>Bacteria</taxon>
        <taxon>Bacillati</taxon>
        <taxon>Actinomycetota</taxon>
        <taxon>Actinomycetes</taxon>
        <taxon>Kitasatosporales</taxon>
        <taxon>Streptomycetaceae</taxon>
        <taxon>Streptomyces</taxon>
    </lineage>
</organism>
<gene>
    <name evidence="1" type="ORF">SMD44_04721</name>
</gene>
<accession>A0A1Z1WFZ1</accession>
<dbReference type="AntiFam" id="ANF00142">
    <property type="entry name" value="Shadow ORF (opposite yadG)"/>
</dbReference>
<dbReference type="AlphaFoldDB" id="A0A1Z1WFZ1"/>
<dbReference type="EMBL" id="CP021748">
    <property type="protein sequence ID" value="ARX85262.1"/>
    <property type="molecule type" value="Genomic_DNA"/>
</dbReference>
<protein>
    <submittedName>
        <fullName evidence="1">Uncharacterized protein</fullName>
    </submittedName>
</protein>
<evidence type="ECO:0000313" key="2">
    <source>
        <dbReference type="Proteomes" id="UP000195880"/>
    </source>
</evidence>
<keyword evidence="2" id="KW-1185">Reference proteome</keyword>
<sequence length="73" mass="7904">MVDQRDTRAQQLCFLHVMGGQEHGRAAVAQLFDEPAEALRGMGVHAAGGLVHDEHARVAQQRAGQMDPLHHAA</sequence>
<evidence type="ECO:0000313" key="1">
    <source>
        <dbReference type="EMBL" id="ARX85262.1"/>
    </source>
</evidence>
<proteinExistence type="predicted"/>
<name>A0A1Z1WFZ1_9ACTN</name>
<dbReference type="Proteomes" id="UP000195880">
    <property type="component" value="Chromosome"/>
</dbReference>
<reference evidence="1 2" key="1">
    <citation type="submission" date="2017-05" db="EMBL/GenBank/DDBJ databases">
        <title>Streptomyces alboflavus Genome sequencing and assembly.</title>
        <authorList>
            <person name="Wang Y."/>
            <person name="Du B."/>
            <person name="Ding Y."/>
            <person name="Liu H."/>
            <person name="Hou Q."/>
            <person name="Liu K."/>
            <person name="Wang C."/>
            <person name="Yao L."/>
        </authorList>
    </citation>
    <scope>NUCLEOTIDE SEQUENCE [LARGE SCALE GENOMIC DNA]</scope>
    <source>
        <strain evidence="1 2">MDJK44</strain>
    </source>
</reference>
<dbReference type="KEGG" id="salf:SMD44_04721"/>
<dbReference type="AntiFam" id="ANF00095">
    <property type="entry name" value="Shadow ORF (opposite ABC transporters)"/>
</dbReference>